<feature type="non-terminal residue" evidence="2">
    <location>
        <position position="77"/>
    </location>
</feature>
<feature type="compositionally biased region" description="Basic and acidic residues" evidence="1">
    <location>
        <begin position="31"/>
        <end position="43"/>
    </location>
</feature>
<name>A0A392T7Y3_9FABA</name>
<sequence length="77" mass="8776">MLARRKEKRKDVGIKFDEGRTKQRHDKKAKRSDSGTESDERTLAQRIKQKTSEPQTIIVSSSSSPDTAELDKEADML</sequence>
<dbReference type="Proteomes" id="UP000265520">
    <property type="component" value="Unassembled WGS sequence"/>
</dbReference>
<proteinExistence type="predicted"/>
<reference evidence="2 3" key="1">
    <citation type="journal article" date="2018" name="Front. Plant Sci.">
        <title>Red Clover (Trifolium pratense) and Zigzag Clover (T. medium) - A Picture of Genomic Similarities and Differences.</title>
        <authorList>
            <person name="Dluhosova J."/>
            <person name="Istvanek J."/>
            <person name="Nedelnik J."/>
            <person name="Repkova J."/>
        </authorList>
    </citation>
    <scope>NUCLEOTIDE SEQUENCE [LARGE SCALE GENOMIC DNA]</scope>
    <source>
        <strain evidence="3">cv. 10/8</strain>
        <tissue evidence="2">Leaf</tissue>
    </source>
</reference>
<keyword evidence="3" id="KW-1185">Reference proteome</keyword>
<dbReference type="EMBL" id="LXQA010524001">
    <property type="protein sequence ID" value="MCI57139.1"/>
    <property type="molecule type" value="Genomic_DNA"/>
</dbReference>
<feature type="compositionally biased region" description="Basic and acidic residues" evidence="1">
    <location>
        <begin position="9"/>
        <end position="21"/>
    </location>
</feature>
<organism evidence="2 3">
    <name type="scientific">Trifolium medium</name>
    <dbReference type="NCBI Taxonomy" id="97028"/>
    <lineage>
        <taxon>Eukaryota</taxon>
        <taxon>Viridiplantae</taxon>
        <taxon>Streptophyta</taxon>
        <taxon>Embryophyta</taxon>
        <taxon>Tracheophyta</taxon>
        <taxon>Spermatophyta</taxon>
        <taxon>Magnoliopsida</taxon>
        <taxon>eudicotyledons</taxon>
        <taxon>Gunneridae</taxon>
        <taxon>Pentapetalae</taxon>
        <taxon>rosids</taxon>
        <taxon>fabids</taxon>
        <taxon>Fabales</taxon>
        <taxon>Fabaceae</taxon>
        <taxon>Papilionoideae</taxon>
        <taxon>50 kb inversion clade</taxon>
        <taxon>NPAAA clade</taxon>
        <taxon>Hologalegina</taxon>
        <taxon>IRL clade</taxon>
        <taxon>Trifolieae</taxon>
        <taxon>Trifolium</taxon>
    </lineage>
</organism>
<protein>
    <submittedName>
        <fullName evidence="2">Uncharacterized protein</fullName>
    </submittedName>
</protein>
<feature type="compositionally biased region" description="Polar residues" evidence="1">
    <location>
        <begin position="52"/>
        <end position="66"/>
    </location>
</feature>
<feature type="region of interest" description="Disordered" evidence="1">
    <location>
        <begin position="1"/>
        <end position="77"/>
    </location>
</feature>
<accession>A0A392T7Y3</accession>
<dbReference type="AlphaFoldDB" id="A0A392T7Y3"/>
<evidence type="ECO:0000313" key="3">
    <source>
        <dbReference type="Proteomes" id="UP000265520"/>
    </source>
</evidence>
<evidence type="ECO:0000256" key="1">
    <source>
        <dbReference type="SAM" id="MobiDB-lite"/>
    </source>
</evidence>
<evidence type="ECO:0000313" key="2">
    <source>
        <dbReference type="EMBL" id="MCI57139.1"/>
    </source>
</evidence>
<comment type="caution">
    <text evidence="2">The sequence shown here is derived from an EMBL/GenBank/DDBJ whole genome shotgun (WGS) entry which is preliminary data.</text>
</comment>